<dbReference type="SUPFAM" id="SSF48208">
    <property type="entry name" value="Six-hairpin glycosidases"/>
    <property type="match status" value="1"/>
</dbReference>
<dbReference type="STRING" id="869212.Turpa_0389"/>
<dbReference type="InterPro" id="IPR045582">
    <property type="entry name" value="Trehalase-like_N"/>
</dbReference>
<dbReference type="Gene3D" id="1.50.10.10">
    <property type="match status" value="1"/>
</dbReference>
<evidence type="ECO:0000259" key="1">
    <source>
        <dbReference type="Pfam" id="PF00723"/>
    </source>
</evidence>
<dbReference type="EMBL" id="CP002959">
    <property type="protein sequence ID" value="AFM11045.1"/>
    <property type="molecule type" value="Genomic_DNA"/>
</dbReference>
<protein>
    <submittedName>
        <fullName evidence="3">Glycoside hydrolase 15-related protein</fullName>
    </submittedName>
</protein>
<dbReference type="InterPro" id="IPR008928">
    <property type="entry name" value="6-hairpin_glycosidase_sf"/>
</dbReference>
<dbReference type="AlphaFoldDB" id="I4B188"/>
<dbReference type="PANTHER" id="PTHR31616:SF0">
    <property type="entry name" value="GLUCAN 1,4-ALPHA-GLUCOSIDASE"/>
    <property type="match status" value="1"/>
</dbReference>
<dbReference type="Pfam" id="PF19291">
    <property type="entry name" value="TREH_N"/>
    <property type="match status" value="1"/>
</dbReference>
<proteinExistence type="predicted"/>
<dbReference type="Pfam" id="PF00723">
    <property type="entry name" value="Glyco_hydro_15"/>
    <property type="match status" value="1"/>
</dbReference>
<dbReference type="PATRIC" id="fig|869212.3.peg.360"/>
<dbReference type="KEGG" id="tpx:Turpa_0389"/>
<reference evidence="3 4" key="1">
    <citation type="submission" date="2012-06" db="EMBL/GenBank/DDBJ databases">
        <title>The complete chromosome of genome of Turneriella parva DSM 21527.</title>
        <authorList>
            <consortium name="US DOE Joint Genome Institute (JGI-PGF)"/>
            <person name="Lucas S."/>
            <person name="Han J."/>
            <person name="Lapidus A."/>
            <person name="Bruce D."/>
            <person name="Goodwin L."/>
            <person name="Pitluck S."/>
            <person name="Peters L."/>
            <person name="Kyrpides N."/>
            <person name="Mavromatis K."/>
            <person name="Ivanova N."/>
            <person name="Mikhailova N."/>
            <person name="Chertkov O."/>
            <person name="Detter J.C."/>
            <person name="Tapia R."/>
            <person name="Han C."/>
            <person name="Land M."/>
            <person name="Hauser L."/>
            <person name="Markowitz V."/>
            <person name="Cheng J.-F."/>
            <person name="Hugenholtz P."/>
            <person name="Woyke T."/>
            <person name="Wu D."/>
            <person name="Gronow S."/>
            <person name="Wellnitz S."/>
            <person name="Brambilla E."/>
            <person name="Klenk H.-P."/>
            <person name="Eisen J.A."/>
        </authorList>
    </citation>
    <scope>NUCLEOTIDE SEQUENCE [LARGE SCALE GENOMIC DNA]</scope>
    <source>
        <strain evidence="4">ATCC BAA-1111 / DSM 21527 / NCTC 11395 / H</strain>
    </source>
</reference>
<dbReference type="GO" id="GO:0005975">
    <property type="term" value="P:carbohydrate metabolic process"/>
    <property type="evidence" value="ECO:0007669"/>
    <property type="project" value="InterPro"/>
</dbReference>
<keyword evidence="3" id="KW-0378">Hydrolase</keyword>
<evidence type="ECO:0000313" key="3">
    <source>
        <dbReference type="EMBL" id="AFM11045.1"/>
    </source>
</evidence>
<sequence>MTEASTKNTNYDSLSLASYGVIGDTRTAVLVSATGSIDWACFPDFDSPSVFGRLLGRGAGEFSIAPTDAYRSHQFYESGTNIVVTEFVCDSGRLRVRDFMPYVPNRKVATAEIHRTVECIEGQVRVRLFFSPRFNYGREKANVVVKSHGAIFSAAENSLTLSSPTPLSASDGAAGTTFTMATGEELSFVADWGATEVYPVRSYQTYRRIWETRKAWRQWIGRLAYHGRYRDAVERSLLTLKLLSYEPTGAIIAAPTTSLPEWIGGSRNWDYRYTWIRDSAFILGAFFRAGFIDEGTAYFDFILKRVFKGRDLRILYDIHGRENPTEAELQHLEGYAGSGPVRIGNGAAEQHQLDIYGSLLDAAWLYYQHGGVITSTEWQALTDIIALVMNKWRDTDSGIWEARSEEQHYTYSKIWAWVALDRAVKLASRLGLVDQVETWAREADTIKAHVLEGAWNESLQSFTQYYGSPTIDAALLVMAETGFIDVNDARFVSTLEKIKNSLGDELTPLFYRYDSGAFDDGIREPEGRFLLMSFWYIDCLILLKKLPEARAALEQMIAMATPLGLYSECLDTAADTPYRFLGNFPQGFSHLGLVNSIFKLDQMRRAMEAGDA</sequence>
<accession>I4B188</accession>
<dbReference type="GO" id="GO:0004553">
    <property type="term" value="F:hydrolase activity, hydrolyzing O-glycosyl compounds"/>
    <property type="evidence" value="ECO:0007669"/>
    <property type="project" value="TreeGrafter"/>
</dbReference>
<dbReference type="HOGENOM" id="CLU_010399_2_0_12"/>
<keyword evidence="4" id="KW-1185">Reference proteome</keyword>
<dbReference type="InterPro" id="IPR011613">
    <property type="entry name" value="GH15-like"/>
</dbReference>
<gene>
    <name evidence="3" type="ordered locus">Turpa_0389</name>
</gene>
<evidence type="ECO:0000313" key="4">
    <source>
        <dbReference type="Proteomes" id="UP000006048"/>
    </source>
</evidence>
<organism evidence="3 4">
    <name type="scientific">Turneriella parva (strain ATCC BAA-1111 / DSM 21527 / NCTC 11395 / H)</name>
    <name type="common">Leptospira parva</name>
    <dbReference type="NCBI Taxonomy" id="869212"/>
    <lineage>
        <taxon>Bacteria</taxon>
        <taxon>Pseudomonadati</taxon>
        <taxon>Spirochaetota</taxon>
        <taxon>Spirochaetia</taxon>
        <taxon>Leptospirales</taxon>
        <taxon>Leptospiraceae</taxon>
        <taxon>Turneriella</taxon>
    </lineage>
</organism>
<dbReference type="PANTHER" id="PTHR31616">
    <property type="entry name" value="TREHALASE"/>
    <property type="match status" value="1"/>
</dbReference>
<feature type="domain" description="Trehalase-like N-terminal" evidence="2">
    <location>
        <begin position="19"/>
        <end position="164"/>
    </location>
</feature>
<name>I4B188_TURPD</name>
<dbReference type="Proteomes" id="UP000006048">
    <property type="component" value="Chromosome"/>
</dbReference>
<evidence type="ECO:0000259" key="2">
    <source>
        <dbReference type="Pfam" id="PF19291"/>
    </source>
</evidence>
<feature type="domain" description="GH15-like" evidence="1">
    <location>
        <begin position="227"/>
        <end position="595"/>
    </location>
</feature>
<dbReference type="InterPro" id="IPR012341">
    <property type="entry name" value="6hp_glycosidase-like_sf"/>
</dbReference>
<dbReference type="RefSeq" id="WP_014801565.1">
    <property type="nucleotide sequence ID" value="NC_018020.1"/>
</dbReference>
<dbReference type="OrthoDB" id="3902805at2"/>